<accession>A0A9P6EWP3</accession>
<dbReference type="EMBL" id="JAAAXW010000588">
    <property type="protein sequence ID" value="KAF9536703.1"/>
    <property type="molecule type" value="Genomic_DNA"/>
</dbReference>
<evidence type="ECO:0000256" key="1">
    <source>
        <dbReference type="SAM" id="MobiDB-lite"/>
    </source>
</evidence>
<proteinExistence type="predicted"/>
<evidence type="ECO:0000313" key="2">
    <source>
        <dbReference type="EMBL" id="KAF9536703.1"/>
    </source>
</evidence>
<gene>
    <name evidence="2" type="ORF">EC957_009931</name>
</gene>
<dbReference type="Proteomes" id="UP000723463">
    <property type="component" value="Unassembled WGS sequence"/>
</dbReference>
<keyword evidence="3" id="KW-1185">Reference proteome</keyword>
<reference evidence="2" key="1">
    <citation type="journal article" date="2020" name="Fungal Divers.">
        <title>Resolving the Mortierellaceae phylogeny through synthesis of multi-gene phylogenetics and phylogenomics.</title>
        <authorList>
            <person name="Vandepol N."/>
            <person name="Liber J."/>
            <person name="Desiro A."/>
            <person name="Na H."/>
            <person name="Kennedy M."/>
            <person name="Barry K."/>
            <person name="Grigoriev I.V."/>
            <person name="Miller A.N."/>
            <person name="O'Donnell K."/>
            <person name="Stajich J.E."/>
            <person name="Bonito G."/>
        </authorList>
    </citation>
    <scope>NUCLEOTIDE SEQUENCE</scope>
    <source>
        <strain evidence="2">NRRL 2591</strain>
    </source>
</reference>
<dbReference type="AlphaFoldDB" id="A0A9P6EWP3"/>
<feature type="region of interest" description="Disordered" evidence="1">
    <location>
        <begin position="1"/>
        <end position="72"/>
    </location>
</feature>
<sequence length="144" mass="15676">MSKNSHSAPSGPPSQPTSPNHPSTGHYDDNNSVSPQRIRKQDKIFAFFRSSRQEHKAKNTGTTSPNSTELPAYRLSTVSTPESINIDYAVTITAVKSTPSVVHPSTLLTKPRLDVFSQNVNVPAVRIPLPEFGARIDTTPQLAL</sequence>
<evidence type="ECO:0000313" key="3">
    <source>
        <dbReference type="Proteomes" id="UP000723463"/>
    </source>
</evidence>
<protein>
    <submittedName>
        <fullName evidence="2">Uncharacterized protein</fullName>
    </submittedName>
</protein>
<organism evidence="2 3">
    <name type="scientific">Mortierella hygrophila</name>
    <dbReference type="NCBI Taxonomy" id="979708"/>
    <lineage>
        <taxon>Eukaryota</taxon>
        <taxon>Fungi</taxon>
        <taxon>Fungi incertae sedis</taxon>
        <taxon>Mucoromycota</taxon>
        <taxon>Mortierellomycotina</taxon>
        <taxon>Mortierellomycetes</taxon>
        <taxon>Mortierellales</taxon>
        <taxon>Mortierellaceae</taxon>
        <taxon>Mortierella</taxon>
    </lineage>
</organism>
<feature type="non-terminal residue" evidence="2">
    <location>
        <position position="144"/>
    </location>
</feature>
<feature type="compositionally biased region" description="Polar residues" evidence="1">
    <location>
        <begin position="59"/>
        <end position="69"/>
    </location>
</feature>
<name>A0A9P6EWP3_9FUNG</name>
<comment type="caution">
    <text evidence="2">The sequence shown here is derived from an EMBL/GenBank/DDBJ whole genome shotgun (WGS) entry which is preliminary data.</text>
</comment>